<protein>
    <submittedName>
        <fullName evidence="2">Endo-1,4-beta-xylanase 1</fullName>
    </submittedName>
</protein>
<feature type="compositionally biased region" description="Low complexity" evidence="1">
    <location>
        <begin position="208"/>
        <end position="219"/>
    </location>
</feature>
<feature type="region of interest" description="Disordered" evidence="1">
    <location>
        <begin position="55"/>
        <end position="84"/>
    </location>
</feature>
<dbReference type="Proteomes" id="UP001219518">
    <property type="component" value="Unassembled WGS sequence"/>
</dbReference>
<feature type="non-terminal residue" evidence="2">
    <location>
        <position position="503"/>
    </location>
</feature>
<proteinExistence type="predicted"/>
<feature type="region of interest" description="Disordered" evidence="1">
    <location>
        <begin position="97"/>
        <end position="503"/>
    </location>
</feature>
<organism evidence="2 3">
    <name type="scientific">Frankliniella fusca</name>
    <dbReference type="NCBI Taxonomy" id="407009"/>
    <lineage>
        <taxon>Eukaryota</taxon>
        <taxon>Metazoa</taxon>
        <taxon>Ecdysozoa</taxon>
        <taxon>Arthropoda</taxon>
        <taxon>Hexapoda</taxon>
        <taxon>Insecta</taxon>
        <taxon>Pterygota</taxon>
        <taxon>Neoptera</taxon>
        <taxon>Paraneoptera</taxon>
        <taxon>Thysanoptera</taxon>
        <taxon>Terebrantia</taxon>
        <taxon>Thripoidea</taxon>
        <taxon>Thripidae</taxon>
        <taxon>Frankliniella</taxon>
    </lineage>
</organism>
<keyword evidence="3" id="KW-1185">Reference proteome</keyword>
<evidence type="ECO:0000313" key="2">
    <source>
        <dbReference type="EMBL" id="KAK3909874.1"/>
    </source>
</evidence>
<feature type="compositionally biased region" description="Low complexity" evidence="1">
    <location>
        <begin position="310"/>
        <end position="332"/>
    </location>
</feature>
<evidence type="ECO:0000256" key="1">
    <source>
        <dbReference type="SAM" id="MobiDB-lite"/>
    </source>
</evidence>
<feature type="compositionally biased region" description="Basic residues" evidence="1">
    <location>
        <begin position="376"/>
        <end position="385"/>
    </location>
</feature>
<feature type="compositionally biased region" description="Basic residues" evidence="1">
    <location>
        <begin position="16"/>
        <end position="25"/>
    </location>
</feature>
<reference evidence="2" key="2">
    <citation type="journal article" date="2023" name="BMC Genomics">
        <title>Pest status, molecular evolution, and epigenetic factors derived from the genome assembly of Frankliniella fusca, a thysanopteran phytovirus vector.</title>
        <authorList>
            <person name="Catto M.A."/>
            <person name="Labadie P.E."/>
            <person name="Jacobson A.L."/>
            <person name="Kennedy G.G."/>
            <person name="Srinivasan R."/>
            <person name="Hunt B.G."/>
        </authorList>
    </citation>
    <scope>NUCLEOTIDE SEQUENCE</scope>
    <source>
        <strain evidence="2">PL_HMW_Pooled</strain>
    </source>
</reference>
<feature type="compositionally biased region" description="Low complexity" evidence="1">
    <location>
        <begin position="284"/>
        <end position="297"/>
    </location>
</feature>
<comment type="caution">
    <text evidence="2">The sequence shown here is derived from an EMBL/GenBank/DDBJ whole genome shotgun (WGS) entry which is preliminary data.</text>
</comment>
<feature type="region of interest" description="Disordered" evidence="1">
    <location>
        <begin position="1"/>
        <end position="25"/>
    </location>
</feature>
<dbReference type="AlphaFoldDB" id="A0AAE1L8N7"/>
<name>A0AAE1L8N7_9NEOP</name>
<dbReference type="EMBL" id="JAHWGI010000132">
    <property type="protein sequence ID" value="KAK3909874.1"/>
    <property type="molecule type" value="Genomic_DNA"/>
</dbReference>
<feature type="compositionally biased region" description="Polar residues" evidence="1">
    <location>
        <begin position="424"/>
        <end position="441"/>
    </location>
</feature>
<feature type="compositionally biased region" description="Basic and acidic residues" evidence="1">
    <location>
        <begin position="465"/>
        <end position="478"/>
    </location>
</feature>
<reference evidence="2" key="1">
    <citation type="submission" date="2021-07" db="EMBL/GenBank/DDBJ databases">
        <authorList>
            <person name="Catto M.A."/>
            <person name="Jacobson A."/>
            <person name="Kennedy G."/>
            <person name="Labadie P."/>
            <person name="Hunt B.G."/>
            <person name="Srinivasan R."/>
        </authorList>
    </citation>
    <scope>NUCLEOTIDE SEQUENCE</scope>
    <source>
        <strain evidence="2">PL_HMW_Pooled</strain>
        <tissue evidence="2">Head</tissue>
    </source>
</reference>
<accession>A0AAE1L8N7</accession>
<sequence>MNTSASLQDADAPARRPGRRPVARPKKVVVVEENYPVNHPAFAEHDAKADAVVDSYESVRRYPTHLPDEDGGDENPSSNDVLGAPAVDQVALEDVPTASTEQREIDNSVPVVVGDSGPELPPGYRSKFPQRTFASDAGGSGDVLRLKPRKRINQYQAPPAPTFEEEEVEEVARQPEVSDEQLQAAPRPRHRPQAAPRRDEQPAEETEAAAVHTGPGAAARGRHRESHRVQIDEGAEPVQVNKGAPSSGSGKRDSGFDFPGCSGHQNADSHSVVAPSLTNPTQNAPASSADCSPSSVAHPSSPDGGPRLCPTPTRSSRSSRTSRTSRSTPSRSNRAPLPLHAAGRGPSRPVPQQRAEVQGGGEQDHAEEPQPAQPRPLRRRPRPRPRPVTAEEVDVGQDLDNALQTTATPPVRRRRPQAAGAGSRTVTEESFQVRGQQPQQERASRGHGRRLDSASSLQGLPQVQVEHDGTAKGHHEPTLVRSAVKKLSEGSHPGDPSPALIQK</sequence>
<evidence type="ECO:0000313" key="3">
    <source>
        <dbReference type="Proteomes" id="UP001219518"/>
    </source>
</evidence>
<gene>
    <name evidence="2" type="ORF">KUF71_019883</name>
</gene>